<accession>A0AAV7HAC5</accession>
<evidence type="ECO:0000313" key="1">
    <source>
        <dbReference type="EMBL" id="KAH0465070.1"/>
    </source>
</evidence>
<keyword evidence="2" id="KW-1185">Reference proteome</keyword>
<reference evidence="1 2" key="1">
    <citation type="journal article" date="2021" name="Hortic Res">
        <title>Chromosome-scale assembly of the Dendrobium chrysotoxum genome enhances the understanding of orchid evolution.</title>
        <authorList>
            <person name="Zhang Y."/>
            <person name="Zhang G.Q."/>
            <person name="Zhang D."/>
            <person name="Liu X.D."/>
            <person name="Xu X.Y."/>
            <person name="Sun W.H."/>
            <person name="Yu X."/>
            <person name="Zhu X."/>
            <person name="Wang Z.W."/>
            <person name="Zhao X."/>
            <person name="Zhong W.Y."/>
            <person name="Chen H."/>
            <person name="Yin W.L."/>
            <person name="Huang T."/>
            <person name="Niu S.C."/>
            <person name="Liu Z.J."/>
        </authorList>
    </citation>
    <scope>NUCLEOTIDE SEQUENCE [LARGE SCALE GENOMIC DNA]</scope>
    <source>
        <strain evidence="1">Lindl</strain>
    </source>
</reference>
<name>A0AAV7HAC5_DENCH</name>
<evidence type="ECO:0000313" key="2">
    <source>
        <dbReference type="Proteomes" id="UP000775213"/>
    </source>
</evidence>
<organism evidence="1 2">
    <name type="scientific">Dendrobium chrysotoxum</name>
    <name type="common">Orchid</name>
    <dbReference type="NCBI Taxonomy" id="161865"/>
    <lineage>
        <taxon>Eukaryota</taxon>
        <taxon>Viridiplantae</taxon>
        <taxon>Streptophyta</taxon>
        <taxon>Embryophyta</taxon>
        <taxon>Tracheophyta</taxon>
        <taxon>Spermatophyta</taxon>
        <taxon>Magnoliopsida</taxon>
        <taxon>Liliopsida</taxon>
        <taxon>Asparagales</taxon>
        <taxon>Orchidaceae</taxon>
        <taxon>Epidendroideae</taxon>
        <taxon>Malaxideae</taxon>
        <taxon>Dendrobiinae</taxon>
        <taxon>Dendrobium</taxon>
    </lineage>
</organism>
<comment type="caution">
    <text evidence="1">The sequence shown here is derived from an EMBL/GenBank/DDBJ whole genome shotgun (WGS) entry which is preliminary data.</text>
</comment>
<proteinExistence type="predicted"/>
<dbReference type="Proteomes" id="UP000775213">
    <property type="component" value="Unassembled WGS sequence"/>
</dbReference>
<dbReference type="EMBL" id="JAGFBR010000006">
    <property type="protein sequence ID" value="KAH0465070.1"/>
    <property type="molecule type" value="Genomic_DNA"/>
</dbReference>
<dbReference type="AlphaFoldDB" id="A0AAV7HAC5"/>
<protein>
    <submittedName>
        <fullName evidence="1">Uncharacterized protein</fullName>
    </submittedName>
</protein>
<gene>
    <name evidence="1" type="ORF">IEQ34_005173</name>
</gene>
<sequence>MLGDHLSLRDPTIRGDPIALHDSERRLNKGAREDDAASNIMDDSLIILHKKFHFLNDVVKEAPKRFDRAVLPPTKYLIIYETRLRFPPSGELIEISVMCGVSLSQFLHKAMSVTMGLIALFRDRGAILTPKYLFCMG</sequence>